<dbReference type="GO" id="GO:0043190">
    <property type="term" value="C:ATP-binding cassette (ABC) transporter complex"/>
    <property type="evidence" value="ECO:0007669"/>
    <property type="project" value="InterPro"/>
</dbReference>
<reference evidence="8" key="1">
    <citation type="submission" date="2018-02" db="EMBL/GenBank/DDBJ databases">
        <authorList>
            <person name="Hausmann B."/>
        </authorList>
    </citation>
    <scope>NUCLEOTIDE SEQUENCE [LARGE SCALE GENOMIC DNA]</scope>
    <source>
        <strain evidence="8">Peat soil MAG SbF1</strain>
    </source>
</reference>
<dbReference type="GO" id="GO:0042597">
    <property type="term" value="C:periplasmic space"/>
    <property type="evidence" value="ECO:0007669"/>
    <property type="project" value="UniProtKB-ARBA"/>
</dbReference>
<evidence type="ECO:0000256" key="4">
    <source>
        <dbReference type="SAM" id="MobiDB-lite"/>
    </source>
</evidence>
<evidence type="ECO:0000313" key="7">
    <source>
        <dbReference type="EMBL" id="SPF32969.1"/>
    </source>
</evidence>
<organism evidence="7 8">
    <name type="scientific">Candidatus Desulfosporosinus infrequens</name>
    <dbReference type="NCBI Taxonomy" id="2043169"/>
    <lineage>
        <taxon>Bacteria</taxon>
        <taxon>Bacillati</taxon>
        <taxon>Bacillota</taxon>
        <taxon>Clostridia</taxon>
        <taxon>Eubacteriales</taxon>
        <taxon>Desulfitobacteriaceae</taxon>
        <taxon>Desulfosporosinus</taxon>
    </lineage>
</organism>
<dbReference type="Gene3D" id="3.40.190.10">
    <property type="entry name" value="Periplasmic binding protein-like II"/>
    <property type="match status" value="1"/>
</dbReference>
<gene>
    <name evidence="7" type="ORF">SBF1_1180021</name>
</gene>
<evidence type="ECO:0000313" key="8">
    <source>
        <dbReference type="Proteomes" id="UP000238916"/>
    </source>
</evidence>
<evidence type="ECO:0000256" key="3">
    <source>
        <dbReference type="ARBA" id="ARBA00022729"/>
    </source>
</evidence>
<dbReference type="AlphaFoldDB" id="A0A2U3K043"/>
<name>A0A2U3K043_9FIRM</name>
<feature type="chain" id="PRO_5039319857" description="Solute-binding protein family 5 domain-containing protein" evidence="5">
    <location>
        <begin position="24"/>
        <end position="558"/>
    </location>
</feature>
<evidence type="ECO:0000259" key="6">
    <source>
        <dbReference type="Pfam" id="PF00496"/>
    </source>
</evidence>
<dbReference type="PIRSF" id="PIRSF002741">
    <property type="entry name" value="MppA"/>
    <property type="match status" value="1"/>
</dbReference>
<dbReference type="Gene3D" id="3.10.105.10">
    <property type="entry name" value="Dipeptide-binding Protein, Domain 3"/>
    <property type="match status" value="1"/>
</dbReference>
<dbReference type="InterPro" id="IPR000914">
    <property type="entry name" value="SBP_5_dom"/>
</dbReference>
<dbReference type="PANTHER" id="PTHR30290">
    <property type="entry name" value="PERIPLASMIC BINDING COMPONENT OF ABC TRANSPORTER"/>
    <property type="match status" value="1"/>
</dbReference>
<protein>
    <recommendedName>
        <fullName evidence="6">Solute-binding protein family 5 domain-containing protein</fullName>
    </recommendedName>
</protein>
<evidence type="ECO:0000256" key="2">
    <source>
        <dbReference type="ARBA" id="ARBA00022448"/>
    </source>
</evidence>
<dbReference type="InterPro" id="IPR030678">
    <property type="entry name" value="Peptide/Ni-bd"/>
</dbReference>
<evidence type="ECO:0000256" key="1">
    <source>
        <dbReference type="ARBA" id="ARBA00005695"/>
    </source>
</evidence>
<feature type="domain" description="Solute-binding protein family 5" evidence="6">
    <location>
        <begin position="89"/>
        <end position="466"/>
    </location>
</feature>
<dbReference type="GO" id="GO:1904680">
    <property type="term" value="F:peptide transmembrane transporter activity"/>
    <property type="evidence" value="ECO:0007669"/>
    <property type="project" value="TreeGrafter"/>
</dbReference>
<dbReference type="InterPro" id="IPR039424">
    <property type="entry name" value="SBP_5"/>
</dbReference>
<feature type="compositionally biased region" description="Polar residues" evidence="4">
    <location>
        <begin position="28"/>
        <end position="44"/>
    </location>
</feature>
<feature type="signal peptide" evidence="5">
    <location>
        <begin position="1"/>
        <end position="23"/>
    </location>
</feature>
<keyword evidence="3 5" id="KW-0732">Signal</keyword>
<dbReference type="GO" id="GO:0015833">
    <property type="term" value="P:peptide transport"/>
    <property type="evidence" value="ECO:0007669"/>
    <property type="project" value="TreeGrafter"/>
</dbReference>
<dbReference type="PANTHER" id="PTHR30290:SF9">
    <property type="entry name" value="OLIGOPEPTIDE-BINDING PROTEIN APPA"/>
    <property type="match status" value="1"/>
</dbReference>
<dbReference type="Pfam" id="PF00496">
    <property type="entry name" value="SBP_bac_5"/>
    <property type="match status" value="1"/>
</dbReference>
<dbReference type="EMBL" id="OMOF01000022">
    <property type="protein sequence ID" value="SPF32969.1"/>
    <property type="molecule type" value="Genomic_DNA"/>
</dbReference>
<comment type="similarity">
    <text evidence="1">Belongs to the bacterial solute-binding protein 5 family.</text>
</comment>
<dbReference type="CDD" id="cd00995">
    <property type="entry name" value="PBP2_NikA_DppA_OppA_like"/>
    <property type="match status" value="1"/>
</dbReference>
<sequence>MKNGKKWVSMGVALGLLLTTALTGCGSQNSASTAQTEGSTTPQKGGTFINWMKDDPRSLDPAHCGDTQSYDVQMNLYDGLLTFDKSGQKVVPDLAVQMPTISNDGKTYTFILRKDIKFHNGDALTADDVVYSFNRLASKSIASEGESYFSMIQGMDDVSTGKATTVSGVVKKDDNTIEFDLTAANRTFLDVIALPYAFIVDKKYTSGLADQADLSTKPIGTGAFKFVSWNRGQELQLARNDQYFMKDAAGQQLPYLDGITWKMGYDDPVAFLKFKDKEQDYTWIPTSEYSNVINDPVLKKEVVSLVENDVWYFAANNKVKPFDNEKLRQALEYAIDKQALLKLINNRGVVAGEILPPNMPGYKANPAGYTYDLAKAKSLMAEAGYANGLPGEYPVIYRQSQITDTLMVNIQAQLAQIGIKIKLNAVPFPQYLDVVTQGKATLLLGHWAQDYPDPDDFLNILFNTSQIPSNNIEEYSNPQVDKQLDALSQEPDLDKAIPGYQAVEKTILEQGADVPLYHDKAEYLLQPWVHAQLHSVFPYFYYLTAWIDQKAEQQAKGK</sequence>
<dbReference type="PROSITE" id="PS51257">
    <property type="entry name" value="PROKAR_LIPOPROTEIN"/>
    <property type="match status" value="1"/>
</dbReference>
<evidence type="ECO:0000256" key="5">
    <source>
        <dbReference type="SAM" id="SignalP"/>
    </source>
</evidence>
<dbReference type="SUPFAM" id="SSF53850">
    <property type="entry name" value="Periplasmic binding protein-like II"/>
    <property type="match status" value="1"/>
</dbReference>
<dbReference type="Proteomes" id="UP000238916">
    <property type="component" value="Unassembled WGS sequence"/>
</dbReference>
<keyword evidence="2" id="KW-0813">Transport</keyword>
<accession>A0A2U3K043</accession>
<feature type="region of interest" description="Disordered" evidence="4">
    <location>
        <begin position="28"/>
        <end position="47"/>
    </location>
</feature>
<proteinExistence type="inferred from homology"/>
<dbReference type="OrthoDB" id="137511at2"/>